<evidence type="ECO:0000256" key="3">
    <source>
        <dbReference type="ARBA" id="ARBA00023237"/>
    </source>
</evidence>
<dbReference type="Proteomes" id="UP000199377">
    <property type="component" value="Unassembled WGS sequence"/>
</dbReference>
<dbReference type="CDD" id="cd07185">
    <property type="entry name" value="OmpA_C-like"/>
    <property type="match status" value="1"/>
</dbReference>
<dbReference type="Pfam" id="PF00691">
    <property type="entry name" value="OmpA"/>
    <property type="match status" value="1"/>
</dbReference>
<evidence type="ECO:0000256" key="5">
    <source>
        <dbReference type="SAM" id="SignalP"/>
    </source>
</evidence>
<dbReference type="PROSITE" id="PS51123">
    <property type="entry name" value="OMPA_2"/>
    <property type="match status" value="1"/>
</dbReference>
<feature type="signal peptide" evidence="5">
    <location>
        <begin position="1"/>
        <end position="35"/>
    </location>
</feature>
<dbReference type="InterPro" id="IPR039567">
    <property type="entry name" value="Gly-zipper"/>
</dbReference>
<dbReference type="PANTHER" id="PTHR30329">
    <property type="entry name" value="STATOR ELEMENT OF FLAGELLAR MOTOR COMPLEX"/>
    <property type="match status" value="1"/>
</dbReference>
<feature type="domain" description="OmpA-like" evidence="6">
    <location>
        <begin position="110"/>
        <end position="227"/>
    </location>
</feature>
<dbReference type="PANTHER" id="PTHR30329:SF21">
    <property type="entry name" value="LIPOPROTEIN YIAD-RELATED"/>
    <property type="match status" value="1"/>
</dbReference>
<dbReference type="InterPro" id="IPR006665">
    <property type="entry name" value="OmpA-like"/>
</dbReference>
<dbReference type="RefSeq" id="WP_092862104.1">
    <property type="nucleotide sequence ID" value="NZ_FOQH01000008.1"/>
</dbReference>
<gene>
    <name evidence="7" type="ORF">SAMN05216258_108306</name>
</gene>
<sequence length="229" mass="23841">MSAIPSARPADARLTRRLRAPVMAACAAALLSACANGQGPSSNQAAGAGVGAVLGAASGLLVGGDDRRNALVGAGIGLLAGAAVGTYLDQQEQDLRQDLSGTGAEVTRVDDALLVTLPGGVTFDTDSTVVKSEFRRPLNRVARTLKKYPSSYVDVIGHTDSTGDASYNQQLSNRRARSVASELIERGVKRQRIEAYGRGEEQPVASNETAQGRAANRRVEILIVPATQS</sequence>
<feature type="chain" id="PRO_5011475892" evidence="5">
    <location>
        <begin position="36"/>
        <end position="229"/>
    </location>
</feature>
<proteinExistence type="predicted"/>
<dbReference type="InterPro" id="IPR036737">
    <property type="entry name" value="OmpA-like_sf"/>
</dbReference>
<reference evidence="7 8" key="1">
    <citation type="submission" date="2016-10" db="EMBL/GenBank/DDBJ databases">
        <authorList>
            <person name="de Groot N.N."/>
        </authorList>
    </citation>
    <scope>NUCLEOTIDE SEQUENCE [LARGE SCALE GENOMIC DNA]</scope>
    <source>
        <strain evidence="7 8">CGMCC 1.11030</strain>
    </source>
</reference>
<protein>
    <submittedName>
        <fullName evidence="7">Outer membrane protein OmpA</fullName>
    </submittedName>
</protein>
<organism evidence="7 8">
    <name type="scientific">Albimonas pacifica</name>
    <dbReference type="NCBI Taxonomy" id="1114924"/>
    <lineage>
        <taxon>Bacteria</taxon>
        <taxon>Pseudomonadati</taxon>
        <taxon>Pseudomonadota</taxon>
        <taxon>Alphaproteobacteria</taxon>
        <taxon>Rhodobacterales</taxon>
        <taxon>Paracoccaceae</taxon>
        <taxon>Albimonas</taxon>
    </lineage>
</organism>
<dbReference type="EMBL" id="FOQH01000008">
    <property type="protein sequence ID" value="SFI67711.1"/>
    <property type="molecule type" value="Genomic_DNA"/>
</dbReference>
<accession>A0A1I3K5B7</accession>
<dbReference type="SUPFAM" id="SSF103088">
    <property type="entry name" value="OmpA-like"/>
    <property type="match status" value="1"/>
</dbReference>
<evidence type="ECO:0000313" key="8">
    <source>
        <dbReference type="Proteomes" id="UP000199377"/>
    </source>
</evidence>
<dbReference type="PRINTS" id="PR01021">
    <property type="entry name" value="OMPADOMAIN"/>
</dbReference>
<evidence type="ECO:0000256" key="4">
    <source>
        <dbReference type="PROSITE-ProRule" id="PRU00473"/>
    </source>
</evidence>
<dbReference type="Pfam" id="PF13488">
    <property type="entry name" value="Gly-zipper_Omp"/>
    <property type="match status" value="1"/>
</dbReference>
<dbReference type="AlphaFoldDB" id="A0A1I3K5B7"/>
<dbReference type="InterPro" id="IPR050330">
    <property type="entry name" value="Bact_OuterMem_StrucFunc"/>
</dbReference>
<evidence type="ECO:0000313" key="7">
    <source>
        <dbReference type="EMBL" id="SFI67711.1"/>
    </source>
</evidence>
<keyword evidence="8" id="KW-1185">Reference proteome</keyword>
<dbReference type="GO" id="GO:0009279">
    <property type="term" value="C:cell outer membrane"/>
    <property type="evidence" value="ECO:0007669"/>
    <property type="project" value="UniProtKB-SubCell"/>
</dbReference>
<name>A0A1I3K5B7_9RHOB</name>
<evidence type="ECO:0000259" key="6">
    <source>
        <dbReference type="PROSITE" id="PS51123"/>
    </source>
</evidence>
<dbReference type="OrthoDB" id="9782229at2"/>
<keyword evidence="3" id="KW-0998">Cell outer membrane</keyword>
<evidence type="ECO:0000256" key="2">
    <source>
        <dbReference type="ARBA" id="ARBA00023136"/>
    </source>
</evidence>
<dbReference type="Gene3D" id="3.30.1330.60">
    <property type="entry name" value="OmpA-like domain"/>
    <property type="match status" value="1"/>
</dbReference>
<comment type="subcellular location">
    <subcellularLocation>
        <location evidence="1">Cell outer membrane</location>
    </subcellularLocation>
</comment>
<keyword evidence="5" id="KW-0732">Signal</keyword>
<dbReference type="STRING" id="1114924.SAMN05216258_108306"/>
<evidence type="ECO:0000256" key="1">
    <source>
        <dbReference type="ARBA" id="ARBA00004442"/>
    </source>
</evidence>
<dbReference type="InterPro" id="IPR006664">
    <property type="entry name" value="OMP_bac"/>
</dbReference>
<keyword evidence="2 4" id="KW-0472">Membrane</keyword>